<dbReference type="PIRSF" id="PIRSF034110">
    <property type="entry name" value="DUF1203"/>
    <property type="match status" value="1"/>
</dbReference>
<dbReference type="STRING" id="159449.B4N89_33805"/>
<gene>
    <name evidence="1" type="ORF">B4N89_33805</name>
</gene>
<sequence>MTTTTDPAPTFVVQPIPADFLADVRATGLDVSGNPIENHVAKSGHPLRCCLREAEPGEALILFGYEPPLPTSPYREIGAVFAHAAPCAGPADTGYPAQWRSRPQVFRAYDEHGRIHPATRVYEGDAPEPVLAEMFADPEVVLIHSRNIGYGCYMFGVTRTNA</sequence>
<dbReference type="RefSeq" id="WP_078980276.1">
    <property type="nucleotide sequence ID" value="NZ_MWQN01000002.1"/>
</dbReference>
<dbReference type="Pfam" id="PF06718">
    <property type="entry name" value="DUF1203"/>
    <property type="match status" value="1"/>
</dbReference>
<reference evidence="1 2" key="1">
    <citation type="submission" date="2017-03" db="EMBL/GenBank/DDBJ databases">
        <title>Draft genome sequence of Streptomyces scabrisporus NF3, endophyte isolated from Amphipterygium adstringens.</title>
        <authorList>
            <person name="Vazquez M."/>
            <person name="Ceapa C.D."/>
            <person name="Rodriguez Luna D."/>
            <person name="Sanchez Esquivel S."/>
        </authorList>
    </citation>
    <scope>NUCLEOTIDE SEQUENCE [LARGE SCALE GENOMIC DNA]</scope>
    <source>
        <strain evidence="1 2">NF3</strain>
    </source>
</reference>
<accession>A0A1T3NQQ7</accession>
<evidence type="ECO:0000313" key="2">
    <source>
        <dbReference type="Proteomes" id="UP000190037"/>
    </source>
</evidence>
<evidence type="ECO:0008006" key="3">
    <source>
        <dbReference type="Google" id="ProtNLM"/>
    </source>
</evidence>
<dbReference type="OrthoDB" id="118609at2"/>
<name>A0A1T3NQQ7_9ACTN</name>
<dbReference type="EMBL" id="MWQN01000002">
    <property type="protein sequence ID" value="OPC79075.1"/>
    <property type="molecule type" value="Genomic_DNA"/>
</dbReference>
<organism evidence="1 2">
    <name type="scientific">Embleya scabrispora</name>
    <dbReference type="NCBI Taxonomy" id="159449"/>
    <lineage>
        <taxon>Bacteria</taxon>
        <taxon>Bacillati</taxon>
        <taxon>Actinomycetota</taxon>
        <taxon>Actinomycetes</taxon>
        <taxon>Kitasatosporales</taxon>
        <taxon>Streptomycetaceae</taxon>
        <taxon>Embleya</taxon>
    </lineage>
</organism>
<keyword evidence="2" id="KW-1185">Reference proteome</keyword>
<comment type="caution">
    <text evidence="1">The sequence shown here is derived from an EMBL/GenBank/DDBJ whole genome shotgun (WGS) entry which is preliminary data.</text>
</comment>
<evidence type="ECO:0000313" key="1">
    <source>
        <dbReference type="EMBL" id="OPC79075.1"/>
    </source>
</evidence>
<dbReference type="Proteomes" id="UP000190037">
    <property type="component" value="Unassembled WGS sequence"/>
</dbReference>
<dbReference type="InterPro" id="IPR009593">
    <property type="entry name" value="DUF1203"/>
</dbReference>
<proteinExistence type="predicted"/>
<protein>
    <recommendedName>
        <fullName evidence="3">DUF1203 domain-containing protein</fullName>
    </recommendedName>
</protein>
<dbReference type="AlphaFoldDB" id="A0A1T3NQQ7"/>